<dbReference type="AlphaFoldDB" id="A0A1D2LM33"/>
<dbReference type="KEGG" id="bths:CNY62_04580"/>
<proteinExistence type="predicted"/>
<gene>
    <name evidence="2" type="ORF">BTBSAS_40023</name>
    <name evidence="1" type="ORF">CNY62_04580</name>
</gene>
<evidence type="ECO:0000313" key="2">
    <source>
        <dbReference type="EMBL" id="SPP28999.1"/>
    </source>
</evidence>
<dbReference type="OrthoDB" id="10005024at2"/>
<reference evidence="2" key="2">
    <citation type="submission" date="2018-04" db="EMBL/GenBank/DDBJ databases">
        <authorList>
            <person name="Go L.Y."/>
            <person name="Mitchell J.A."/>
        </authorList>
    </citation>
    <scope>NUCLEOTIDE SEQUENCE</scope>
    <source>
        <strain evidence="2">BSAS1 3</strain>
    </source>
</reference>
<evidence type="ECO:0000313" key="4">
    <source>
        <dbReference type="Proteomes" id="UP000270190"/>
    </source>
</evidence>
<dbReference type="Proteomes" id="UP000243591">
    <property type="component" value="Chromosome"/>
</dbReference>
<evidence type="ECO:0000313" key="1">
    <source>
        <dbReference type="EMBL" id="ATF25726.1"/>
    </source>
</evidence>
<protein>
    <submittedName>
        <fullName evidence="1">Uncharacterized protein</fullName>
    </submittedName>
</protein>
<keyword evidence="3" id="KW-1185">Reference proteome</keyword>
<evidence type="ECO:0000313" key="3">
    <source>
        <dbReference type="Proteomes" id="UP000243591"/>
    </source>
</evidence>
<dbReference type="EMBL" id="OUNC01000034">
    <property type="protein sequence ID" value="SPP28999.1"/>
    <property type="molecule type" value="Genomic_DNA"/>
</dbReference>
<accession>A0A1D2LM33</accession>
<dbReference type="Proteomes" id="UP000270190">
    <property type="component" value="Unassembled WGS sequence"/>
</dbReference>
<name>A0A1D2LM33_BROTH</name>
<reference evidence="1 3" key="1">
    <citation type="submission" date="2017-09" db="EMBL/GenBank/DDBJ databases">
        <title>Complete Genome Sequences of Two Strains of the Meat Spoilage Bacterium Brochothrix thermosphacta Isolated from Ground Chicken.</title>
        <authorList>
            <person name="Paoli G.C."/>
            <person name="Wijey C."/>
            <person name="Chen C.-Y."/>
            <person name="Nguyen L."/>
            <person name="Yan X."/>
            <person name="Irwin P.L."/>
        </authorList>
    </citation>
    <scope>NUCLEOTIDE SEQUENCE [LARGE SCALE GENOMIC DNA]</scope>
    <source>
        <strain evidence="1 3">BI</strain>
    </source>
</reference>
<reference evidence="4" key="3">
    <citation type="submission" date="2018-04" db="EMBL/GenBank/DDBJ databases">
        <authorList>
            <person name="Illikoud N."/>
        </authorList>
    </citation>
    <scope>NUCLEOTIDE SEQUENCE [LARGE SCALE GENOMIC DNA]</scope>
</reference>
<organism evidence="1 3">
    <name type="scientific">Brochothrix thermosphacta</name>
    <name type="common">Microbacterium thermosphactum</name>
    <dbReference type="NCBI Taxonomy" id="2756"/>
    <lineage>
        <taxon>Bacteria</taxon>
        <taxon>Bacillati</taxon>
        <taxon>Bacillota</taxon>
        <taxon>Bacilli</taxon>
        <taxon>Bacillales</taxon>
        <taxon>Listeriaceae</taxon>
        <taxon>Brochothrix</taxon>
    </lineage>
</organism>
<dbReference type="RefSeq" id="WP_069125621.1">
    <property type="nucleotide sequence ID" value="NZ_CBCPKC010000005.1"/>
</dbReference>
<sequence>MNKRLKKKMEKRQKELANLKDKTVSTVTKTVSPVVTKVEEVIAPVVSKVEEKITSTKTKAVVASTRKAKLTKQTLPLDNALYPIFTTILAAEKKTATAVFNDLMAAEVSNFVAEDDITEVGEVLAAFAEAKLHVAKYYKSKTAVRPLTAKMVTDEKTRLKRFAEITALAEEITALPTTSEALNRSHLSVDLVADKASLVEQLNTIVSTYNEQLDDTIEKLSI</sequence>
<dbReference type="EMBL" id="CP023483">
    <property type="protein sequence ID" value="ATF25726.1"/>
    <property type="molecule type" value="Genomic_DNA"/>
</dbReference>